<dbReference type="RefSeq" id="YP_010002138.1">
    <property type="nucleotide sequence ID" value="NC_053241.1"/>
</dbReference>
<sequence length="90" mass="9454">MFPTCTICGETDVEDAGDHADSRGHWPVTAVTAAAGRIVGRVGHEHIVANGVDTELGAKMIARELRRNPGMSESELCAAVAARAEQLAAR</sequence>
<keyword evidence="2" id="KW-1185">Reference proteome</keyword>
<gene>
    <name evidence="1" type="primary">4</name>
    <name evidence="1" type="ORF">SEA_RIBEYE_4</name>
</gene>
<accession>A0A345KPB5</accession>
<dbReference type="EMBL" id="MH450129">
    <property type="protein sequence ID" value="AXH44867.1"/>
    <property type="molecule type" value="Genomic_DNA"/>
</dbReference>
<name>A0A345KPB5_9CAUD</name>
<reference evidence="1 2" key="1">
    <citation type="submission" date="2018-06" db="EMBL/GenBank/DDBJ databases">
        <authorList>
            <person name="Plymale R.C."/>
            <person name="Vermillion C.D."/>
            <person name="Bowman H."/>
            <person name="Gills J.R."/>
            <person name="Wooten L.C."/>
            <person name="Askins J.L."/>
            <person name="Brownlee C.M."/>
            <person name="Davis H.K."/>
            <person name="Edmondson E.M."/>
            <person name="Edwards S.L."/>
            <person name="Haberman K.L."/>
            <person name="Jacobs K.R."/>
            <person name="Jones G.C."/>
            <person name="Livingston L.W."/>
            <person name="Masengale M.E."/>
            <person name="Morrison C.M."/>
            <person name="Mullins A.M."/>
            <person name="Pate M.D."/>
            <person name="Pennington B.T."/>
            <person name="Pickard K.N."/>
            <person name="Rainwater D.R."/>
            <person name="Studdard A.C."/>
            <person name="Walker A.L."/>
            <person name="Reyna N.S."/>
            <person name="Garlena R.A."/>
            <person name="Russell D.A."/>
            <person name="Pope W.H."/>
            <person name="Jacobs-Sera D."/>
            <person name="Hendrix R.W."/>
            <person name="Hatfull G.F."/>
        </authorList>
    </citation>
    <scope>NUCLEOTIDE SEQUENCE [LARGE SCALE GENOMIC DNA]</scope>
</reference>
<evidence type="ECO:0000313" key="2">
    <source>
        <dbReference type="Proteomes" id="UP000257630"/>
    </source>
</evidence>
<organism evidence="1 2">
    <name type="scientific">Gordonia phage Ribeye</name>
    <dbReference type="NCBI Taxonomy" id="2250417"/>
    <lineage>
        <taxon>Viruses</taxon>
        <taxon>Duplodnaviria</taxon>
        <taxon>Heunggongvirae</taxon>
        <taxon>Uroviricota</taxon>
        <taxon>Caudoviricetes</taxon>
        <taxon>Stackebrandtviridae</taxon>
        <taxon>Schenleyvirinae</taxon>
        <taxon>Kroosvirus</taxon>
        <taxon>Kroosvirus ribeye</taxon>
    </lineage>
</organism>
<proteinExistence type="predicted"/>
<dbReference type="Proteomes" id="UP000257630">
    <property type="component" value="Segment"/>
</dbReference>
<dbReference type="GeneID" id="63026685"/>
<evidence type="ECO:0000313" key="1">
    <source>
        <dbReference type="EMBL" id="AXH44867.1"/>
    </source>
</evidence>
<protein>
    <submittedName>
        <fullName evidence="1">Uncharacterized protein</fullName>
    </submittedName>
</protein>
<dbReference type="KEGG" id="vg:63026685"/>